<dbReference type="CTD" id="36378090"/>
<dbReference type="WBParaSite" id="SRAE_2000040200.1">
    <property type="protein sequence ID" value="SRAE_2000040200.1"/>
    <property type="gene ID" value="WBGene00260596"/>
</dbReference>
<evidence type="ECO:0000313" key="3">
    <source>
        <dbReference type="WBParaSite" id="SRAE_2000040200.1"/>
    </source>
</evidence>
<dbReference type="Proteomes" id="UP000035682">
    <property type="component" value="Unplaced"/>
</dbReference>
<name>A0A090L7I5_STRRB</name>
<accession>A0A090L7I5</accession>
<evidence type="ECO:0000313" key="4">
    <source>
        <dbReference type="WormBase" id="SRAE_2000040200"/>
    </source>
</evidence>
<evidence type="ECO:0000313" key="1">
    <source>
        <dbReference type="EMBL" id="CEF65726.1"/>
    </source>
</evidence>
<proteinExistence type="predicted"/>
<dbReference type="EMBL" id="LN609529">
    <property type="protein sequence ID" value="CEF65726.1"/>
    <property type="molecule type" value="Genomic_DNA"/>
</dbReference>
<sequence length="290" mass="33659">MDNTMFTDFFMEDSLSMEDSFLTNELMLNENDTTIENIIVYEDKIANDIVQLKDSNLEEHFSSDEYYDISDSESGFNLDLEKEDGIKVFASVEEASAINFSFKIPVDSSNEVANNKKKILEKFGGKGFFEHRNSSISEPVKRNHFDQLPQSIIPASFSFIKNNNIGLIGNLNEKKKYSRMTVFEGFWKNKVNTTKKYSNETIKKCFDLVTINNVEHILAKLVDNSYVPIPWSSFPLSAYNKILPLKKFIGEDRKKRRRRQTKIYKEMFKGVDDKDEILKIHAKQLLSFNE</sequence>
<organism evidence="1">
    <name type="scientific">Strongyloides ratti</name>
    <name type="common">Parasitic roundworm</name>
    <dbReference type="NCBI Taxonomy" id="34506"/>
    <lineage>
        <taxon>Eukaryota</taxon>
        <taxon>Metazoa</taxon>
        <taxon>Ecdysozoa</taxon>
        <taxon>Nematoda</taxon>
        <taxon>Chromadorea</taxon>
        <taxon>Rhabditida</taxon>
        <taxon>Tylenchina</taxon>
        <taxon>Panagrolaimomorpha</taxon>
        <taxon>Strongyloidoidea</taxon>
        <taxon>Strongyloididae</taxon>
        <taxon>Strongyloides</taxon>
    </lineage>
</organism>
<evidence type="ECO:0000313" key="2">
    <source>
        <dbReference type="Proteomes" id="UP000035682"/>
    </source>
</evidence>
<dbReference type="WormBase" id="SRAE_2000040200">
    <property type="protein sequence ID" value="SRP11891"/>
    <property type="gene ID" value="WBGene00260596"/>
</dbReference>
<protein>
    <submittedName>
        <fullName evidence="1 3">Uncharacterized protein</fullName>
    </submittedName>
</protein>
<gene>
    <name evidence="1 3 4" type="ORF">SRAE_2000040200</name>
</gene>
<keyword evidence="2" id="KW-1185">Reference proteome</keyword>
<dbReference type="RefSeq" id="XP_024504926.1">
    <property type="nucleotide sequence ID" value="XM_024651227.1"/>
</dbReference>
<reference evidence="3" key="2">
    <citation type="submission" date="2020-12" db="UniProtKB">
        <authorList>
            <consortium name="WormBaseParasite"/>
        </authorList>
    </citation>
    <scope>IDENTIFICATION</scope>
</reference>
<reference evidence="1 2" key="1">
    <citation type="submission" date="2014-09" db="EMBL/GenBank/DDBJ databases">
        <authorList>
            <person name="Martin A.A."/>
        </authorList>
    </citation>
    <scope>NUCLEOTIDE SEQUENCE</scope>
    <source>
        <strain evidence="2">ED321</strain>
        <strain evidence="1">ED321 Heterogonic</strain>
    </source>
</reference>
<dbReference type="AlphaFoldDB" id="A0A090L7I5"/>
<dbReference type="GeneID" id="36378090"/>